<keyword evidence="4 20" id="KW-0812">Transmembrane</keyword>
<dbReference type="WBParaSite" id="GPLIN_000554600">
    <property type="protein sequence ID" value="GPLIN_000554600"/>
    <property type="gene ID" value="GPLIN_000554600"/>
</dbReference>
<dbReference type="InterPro" id="IPR036259">
    <property type="entry name" value="MFS_trans_sf"/>
</dbReference>
<comment type="function">
    <text evidence="13">Transports dicarboxylates across the inner membranes of mitochondria by a counter-exchange mechanism. Can transport 2-oxoadipate (2-oxohexanedioate), 2-oxoglutarate, adipate (hexanedioate), glutarate, and to a lesser extent, pimelate (heptanedioate), 2-oxopimelate (2-oxoheptanedioate), 2-aminoadipate (2-aminohexanedioate), oxaloacetate, and citrate. Plays a central role in catabolism of lysine, hydroxylysine, and tryptophan, by transporting common metabolite intermediates (such as 2-oxoadipate) into the mitochondria, where it is converted into acetyl-CoA and can enter the citric acid (TCA) cycle.</text>
</comment>
<evidence type="ECO:0000313" key="24">
    <source>
        <dbReference type="WBParaSite" id="GPLIN_000554600"/>
    </source>
</evidence>
<feature type="compositionally biased region" description="Low complexity" evidence="21">
    <location>
        <begin position="188"/>
        <end position="197"/>
    </location>
</feature>
<reference evidence="23" key="1">
    <citation type="submission" date="2013-12" db="EMBL/GenBank/DDBJ databases">
        <authorList>
            <person name="Aslett M."/>
        </authorList>
    </citation>
    <scope>NUCLEOTIDE SEQUENCE [LARGE SCALE GENOMIC DNA]</scope>
    <source>
        <strain evidence="23">Lindley</strain>
    </source>
</reference>
<dbReference type="PRINTS" id="PR00926">
    <property type="entry name" value="MITOCARRIER"/>
</dbReference>
<evidence type="ECO:0000256" key="17">
    <source>
        <dbReference type="ARBA" id="ARBA00048581"/>
    </source>
</evidence>
<dbReference type="Gene3D" id="1.50.40.10">
    <property type="entry name" value="Mitochondrial carrier domain"/>
    <property type="match status" value="1"/>
</dbReference>
<feature type="region of interest" description="Disordered" evidence="21">
    <location>
        <begin position="24"/>
        <end position="50"/>
    </location>
</feature>
<dbReference type="PROSITE" id="PS50920">
    <property type="entry name" value="SOLCAR"/>
    <property type="match status" value="3"/>
</dbReference>
<dbReference type="Pfam" id="PF00153">
    <property type="entry name" value="Mito_carr"/>
    <property type="match status" value="3"/>
</dbReference>
<feature type="repeat" description="Solcar" evidence="20">
    <location>
        <begin position="800"/>
        <end position="884"/>
    </location>
</feature>
<feature type="compositionally biased region" description="Polar residues" evidence="21">
    <location>
        <begin position="79"/>
        <end position="94"/>
    </location>
</feature>
<keyword evidence="8" id="KW-0496">Mitochondrion</keyword>
<sequence>MCDLRSTFLKPLDLETIEEEEADFLSQHSRNNLRNGNRRSGGAQSRPLSQANTITTYDTQHDLLLDVNSLAYLNVNSGRANGSRRNSMHQSTGSAFVGDRGSTVTNKTKSLDKWDSNYYYNDYDPSDPIDIYLSNNTPPTTTSARRDRRRGTPTRVRTDDTRKKFGQMDSNYYYNDYDPSDPIDIYLSNKTPPTTTSARRDRRRGTPTTPTRMTNWLGWLWCGSSVRFFILLLSFLSLASLFANIQLFNLVALYAEKDLLPPFLQHQSVVSKTVWSPPDASRWSNNFGGKGNGSVLDEPGEEERLLTVVRLNEEAAAANGVEAVDKVWAASNGTETLSNVEKGPGETLTNAIPSNGSSVNYVQAGKGQQQHTPSPGKHQKGGFGDGLSTRLLQSFSFSVPGIGILLGHFPCVFLIRRISAHKMIFTALIISGAVTAAFPFIINSGVLFVILSRALLGLAFSPAFVFVGVNAANWATLGEQLLFILAGFMAVQFGPTLSWVSSVFILSVDSHNSRMRLFGLHSAVSTLLAILWLIFYRDHPQKYALVNGEEIARITRGKSIRRTARPRLPRSLGCLLVRSASAWACWVSSFCYFFVVLSLHIFLPVFTYKMLQRFIDATIVASFAFLLISHLFVHLISGFFGPSSSWKVRTLNSIGFLSSSILFLTMTIIPRDHLYENRCALLLRLCLIPLGACSAGAIKSAAVCGRLFTQHIVAHMQIAFGLAYFMVPTMVFMIGAESPIVNWRLLFLCCALVLLVGLAFFVIFGSGVPTGWANQWAEEAKERDSLLMKLVYERSMERLKEGGRQFVAGGTAGMVEVCLMHPLDLMKTRLQVGGSRYAGLADCFRQTWRKEGASGFYKGILPPIIAETPKRATKFATFEQYKRALEPLAHQCHCPAWACLSLAGLLSGLTEAVVICPFEVVKVRLQTELNVSLAEQRSSAAVAREITRANGIGTSGLYRGLGATLWRHGVWNMFYFGLYHNLRTLMTTLKTNREGNPSPQDIGVPLRLFLGFLAGSVASVANIPFDVAKSRIQGPQPDSGRVYHTTWQTVQLVYRREGFTALYRGLVPKVMRLGPGGGIMLVVFEKVYEFLAKHT</sequence>
<feature type="repeat" description="Solcar" evidence="20">
    <location>
        <begin position="1002"/>
        <end position="1090"/>
    </location>
</feature>
<comment type="catalytic activity">
    <reaction evidence="14">
        <text>heptanedioate(in) + 2-oxoglutarate(out) = heptanedioate(out) + 2-oxoglutarate(in)</text>
        <dbReference type="Rhea" id="RHEA:71759"/>
        <dbReference type="ChEBI" id="CHEBI:16810"/>
        <dbReference type="ChEBI" id="CHEBI:36165"/>
    </reaction>
</comment>
<evidence type="ECO:0000256" key="6">
    <source>
        <dbReference type="ARBA" id="ARBA00022792"/>
    </source>
</evidence>
<dbReference type="AlphaFoldDB" id="A0A183BY56"/>
<reference evidence="24" key="3">
    <citation type="submission" date="2016-06" db="UniProtKB">
        <authorList>
            <consortium name="WormBaseParasite"/>
        </authorList>
    </citation>
    <scope>IDENTIFICATION</scope>
</reference>
<keyword evidence="5" id="KW-0677">Repeat</keyword>
<evidence type="ECO:0000256" key="10">
    <source>
        <dbReference type="ARBA" id="ARBA00036018"/>
    </source>
</evidence>
<evidence type="ECO:0000256" key="2">
    <source>
        <dbReference type="ARBA" id="ARBA00006375"/>
    </source>
</evidence>
<feature type="transmembrane region" description="Helical" evidence="22">
    <location>
        <begin position="518"/>
        <end position="536"/>
    </location>
</feature>
<dbReference type="SUPFAM" id="SSF103473">
    <property type="entry name" value="MFS general substrate transporter"/>
    <property type="match status" value="1"/>
</dbReference>
<evidence type="ECO:0000256" key="18">
    <source>
        <dbReference type="ARBA" id="ARBA00048920"/>
    </source>
</evidence>
<evidence type="ECO:0000256" key="11">
    <source>
        <dbReference type="ARBA" id="ARBA00039747"/>
    </source>
</evidence>
<feature type="transmembrane region" description="Helical" evidence="22">
    <location>
        <begin position="714"/>
        <end position="733"/>
    </location>
</feature>
<evidence type="ECO:0000256" key="15">
    <source>
        <dbReference type="ARBA" id="ARBA00048003"/>
    </source>
</evidence>
<feature type="transmembrane region" description="Helical" evidence="22">
    <location>
        <begin position="651"/>
        <end position="669"/>
    </location>
</feature>
<dbReference type="PANTHER" id="PTHR46356">
    <property type="entry name" value="MITOCHONDRIAL 2-OXODICARBOXYLATE CARRIER"/>
    <property type="match status" value="1"/>
</dbReference>
<feature type="transmembrane region" description="Helical" evidence="22">
    <location>
        <begin position="745"/>
        <end position="765"/>
    </location>
</feature>
<comment type="catalytic activity">
    <reaction evidence="18">
        <text>glutarate(in) + 2-oxoglutarate(out) = glutarate(out) + 2-oxoglutarate(in)</text>
        <dbReference type="Rhea" id="RHEA:71751"/>
        <dbReference type="ChEBI" id="CHEBI:16810"/>
        <dbReference type="ChEBI" id="CHEBI:30921"/>
    </reaction>
</comment>
<evidence type="ECO:0000256" key="19">
    <source>
        <dbReference type="ARBA" id="ARBA00048998"/>
    </source>
</evidence>
<dbReference type="InterPro" id="IPR023395">
    <property type="entry name" value="MCP_dom_sf"/>
</dbReference>
<keyword evidence="9 20" id="KW-0472">Membrane</keyword>
<evidence type="ECO:0000256" key="9">
    <source>
        <dbReference type="ARBA" id="ARBA00023136"/>
    </source>
</evidence>
<reference evidence="23" key="2">
    <citation type="submission" date="2014-05" db="EMBL/GenBank/DDBJ databases">
        <title>The genome and life-stage specific transcriptomes of Globodera pallida elucidate key aspects of plant parasitism by a cyst nematode.</title>
        <authorList>
            <person name="Cotton J.A."/>
            <person name="Lilley C.J."/>
            <person name="Jones L.M."/>
            <person name="Kikuchi T."/>
            <person name="Reid A.J."/>
            <person name="Thorpe P."/>
            <person name="Tsai I.J."/>
            <person name="Beasley H."/>
            <person name="Blok V."/>
            <person name="Cock P.J.A."/>
            <person name="Van den Akker S.E."/>
            <person name="Holroyd N."/>
            <person name="Hunt M."/>
            <person name="Mantelin S."/>
            <person name="Naghra H."/>
            <person name="Pain A."/>
            <person name="Palomares-Rius J.E."/>
            <person name="Zarowiecki M."/>
            <person name="Berriman M."/>
            <person name="Jones J.T."/>
            <person name="Urwin P.E."/>
        </authorList>
    </citation>
    <scope>NUCLEOTIDE SEQUENCE [LARGE SCALE GENOMIC DNA]</scope>
    <source>
        <strain evidence="23">Lindley</strain>
    </source>
</reference>
<evidence type="ECO:0000256" key="13">
    <source>
        <dbReference type="ARBA" id="ARBA00046087"/>
    </source>
</evidence>
<comment type="catalytic activity">
    <reaction evidence="16">
        <text>L-2-aminoadipate(in) + 2-oxoglutarate(out) = L-2-aminoadipate(out) + 2-oxoglutarate(in)</text>
        <dbReference type="Rhea" id="RHEA:71747"/>
        <dbReference type="ChEBI" id="CHEBI:16810"/>
        <dbReference type="ChEBI" id="CHEBI:58672"/>
    </reaction>
</comment>
<evidence type="ECO:0000313" key="23">
    <source>
        <dbReference type="Proteomes" id="UP000050741"/>
    </source>
</evidence>
<evidence type="ECO:0000256" key="20">
    <source>
        <dbReference type="PROSITE-ProRule" id="PRU00282"/>
    </source>
</evidence>
<dbReference type="CDD" id="cd06174">
    <property type="entry name" value="MFS"/>
    <property type="match status" value="1"/>
</dbReference>
<evidence type="ECO:0000256" key="1">
    <source>
        <dbReference type="ARBA" id="ARBA00004448"/>
    </source>
</evidence>
<dbReference type="InterPro" id="IPR011701">
    <property type="entry name" value="MFS"/>
</dbReference>
<feature type="region of interest" description="Disordered" evidence="21">
    <location>
        <begin position="188"/>
        <end position="209"/>
    </location>
</feature>
<keyword evidence="3" id="KW-0813">Transport</keyword>
<dbReference type="InterPro" id="IPR018108">
    <property type="entry name" value="MCP_transmembrane"/>
</dbReference>
<feature type="transmembrane region" description="Helical" evidence="22">
    <location>
        <begin position="681"/>
        <end position="702"/>
    </location>
</feature>
<dbReference type="Pfam" id="PF07690">
    <property type="entry name" value="MFS_1"/>
    <property type="match status" value="1"/>
</dbReference>
<keyword evidence="7 22" id="KW-1133">Transmembrane helix</keyword>
<feature type="transmembrane region" description="Helical" evidence="22">
    <location>
        <begin position="614"/>
        <end position="639"/>
    </location>
</feature>
<feature type="compositionally biased region" description="Low complexity" evidence="21">
    <location>
        <begin position="29"/>
        <end position="42"/>
    </location>
</feature>
<keyword evidence="23" id="KW-1185">Reference proteome</keyword>
<feature type="repeat" description="Solcar" evidence="20">
    <location>
        <begin position="895"/>
        <end position="985"/>
    </location>
</feature>
<feature type="transmembrane region" description="Helical" evidence="22">
    <location>
        <begin position="397"/>
        <end position="418"/>
    </location>
</feature>
<protein>
    <recommendedName>
        <fullName evidence="11">Mitochondrial 2-oxodicarboxylate carrier</fullName>
    </recommendedName>
    <alternativeName>
        <fullName evidence="12">Solute carrier family 25 member 21</fullName>
    </alternativeName>
</protein>
<proteinExistence type="inferred from homology"/>
<evidence type="ECO:0000256" key="4">
    <source>
        <dbReference type="ARBA" id="ARBA00022692"/>
    </source>
</evidence>
<dbReference type="SUPFAM" id="SSF103506">
    <property type="entry name" value="Mitochondrial carrier"/>
    <property type="match status" value="1"/>
</dbReference>
<comment type="catalytic activity">
    <reaction evidence="17">
        <text>2-oxoheptanedioate(in) + 2-oxoglutarate(out) = 2-oxoheptanedioate(out) + 2-oxoglutarate(in)</text>
        <dbReference type="Rhea" id="RHEA:71755"/>
        <dbReference type="ChEBI" id="CHEBI:16810"/>
        <dbReference type="ChEBI" id="CHEBI:72701"/>
    </reaction>
</comment>
<organism evidence="23 24">
    <name type="scientific">Globodera pallida</name>
    <name type="common">Potato cyst nematode worm</name>
    <name type="synonym">Heterodera pallida</name>
    <dbReference type="NCBI Taxonomy" id="36090"/>
    <lineage>
        <taxon>Eukaryota</taxon>
        <taxon>Metazoa</taxon>
        <taxon>Ecdysozoa</taxon>
        <taxon>Nematoda</taxon>
        <taxon>Chromadorea</taxon>
        <taxon>Rhabditida</taxon>
        <taxon>Tylenchina</taxon>
        <taxon>Tylenchomorpha</taxon>
        <taxon>Tylenchoidea</taxon>
        <taxon>Heteroderidae</taxon>
        <taxon>Heteroderinae</taxon>
        <taxon>Globodera</taxon>
    </lineage>
</organism>
<feature type="compositionally biased region" description="Low complexity" evidence="21">
    <location>
        <begin position="130"/>
        <end position="143"/>
    </location>
</feature>
<dbReference type="Proteomes" id="UP000050741">
    <property type="component" value="Unassembled WGS sequence"/>
</dbReference>
<feature type="region of interest" description="Disordered" evidence="21">
    <location>
        <begin position="79"/>
        <end position="108"/>
    </location>
</feature>
<dbReference type="Gene3D" id="1.20.1250.20">
    <property type="entry name" value="MFS general substrate transporter like domains"/>
    <property type="match status" value="1"/>
</dbReference>
<dbReference type="InterPro" id="IPR051752">
    <property type="entry name" value="Mito_2-oxodicarb_carrier"/>
</dbReference>
<comment type="catalytic activity">
    <reaction evidence="15">
        <text>citrate(in) + 2-oxoglutarate(out) = citrate(out) + 2-oxoglutarate(in)</text>
        <dbReference type="Rhea" id="RHEA:71763"/>
        <dbReference type="ChEBI" id="CHEBI:16810"/>
        <dbReference type="ChEBI" id="CHEBI:16947"/>
    </reaction>
</comment>
<keyword evidence="6" id="KW-0999">Mitochondrion inner membrane</keyword>
<evidence type="ECO:0000256" key="8">
    <source>
        <dbReference type="ARBA" id="ARBA00023128"/>
    </source>
</evidence>
<feature type="region of interest" description="Disordered" evidence="21">
    <location>
        <begin position="130"/>
        <end position="158"/>
    </location>
</feature>
<accession>A0A183BY56</accession>
<evidence type="ECO:0000256" key="16">
    <source>
        <dbReference type="ARBA" id="ARBA00048303"/>
    </source>
</evidence>
<dbReference type="GO" id="GO:0005743">
    <property type="term" value="C:mitochondrial inner membrane"/>
    <property type="evidence" value="ECO:0007669"/>
    <property type="project" value="UniProtKB-SubCell"/>
</dbReference>
<dbReference type="PANTHER" id="PTHR46356:SF1">
    <property type="entry name" value="MITOCHONDRIAL 2-OXODICARBOXYLATE CARRIER"/>
    <property type="match status" value="1"/>
</dbReference>
<evidence type="ECO:0000256" key="7">
    <source>
        <dbReference type="ARBA" id="ARBA00022989"/>
    </source>
</evidence>
<feature type="transmembrane region" description="Helical" evidence="22">
    <location>
        <begin position="580"/>
        <end position="602"/>
    </location>
</feature>
<evidence type="ECO:0000256" key="22">
    <source>
        <dbReference type="SAM" id="Phobius"/>
    </source>
</evidence>
<comment type="catalytic activity">
    <reaction evidence="10">
        <text>2-oxoadipate(in) + 2-oxoglutarate(out) = 2-oxoadipate(out) + 2-oxoglutarate(in)</text>
        <dbReference type="Rhea" id="RHEA:71739"/>
        <dbReference type="ChEBI" id="CHEBI:16810"/>
        <dbReference type="ChEBI" id="CHEBI:57499"/>
    </reaction>
</comment>
<feature type="transmembrane region" description="Helical" evidence="22">
    <location>
        <begin position="454"/>
        <end position="475"/>
    </location>
</feature>
<dbReference type="GO" id="GO:0022857">
    <property type="term" value="F:transmembrane transporter activity"/>
    <property type="evidence" value="ECO:0007669"/>
    <property type="project" value="InterPro"/>
</dbReference>
<feature type="transmembrane region" description="Helical" evidence="22">
    <location>
        <begin position="424"/>
        <end position="442"/>
    </location>
</feature>
<evidence type="ECO:0000256" key="21">
    <source>
        <dbReference type="SAM" id="MobiDB-lite"/>
    </source>
</evidence>
<feature type="transmembrane region" description="Helical" evidence="22">
    <location>
        <begin position="228"/>
        <end position="255"/>
    </location>
</feature>
<name>A0A183BY56_GLOPA</name>
<evidence type="ECO:0000256" key="14">
    <source>
        <dbReference type="ARBA" id="ARBA00047537"/>
    </source>
</evidence>
<feature type="transmembrane region" description="Helical" evidence="22">
    <location>
        <begin position="481"/>
        <end position="506"/>
    </location>
</feature>
<comment type="similarity">
    <text evidence="2">Belongs to the mitochondrial carrier (TC 2.A.29) family.</text>
</comment>
<evidence type="ECO:0000256" key="12">
    <source>
        <dbReference type="ARBA" id="ARBA00041874"/>
    </source>
</evidence>
<comment type="catalytic activity">
    <reaction evidence="19">
        <text>hexanedioate(in) + 2-oxoglutarate(out) = hexanedioate(out) + 2-oxoglutarate(in)</text>
        <dbReference type="Rhea" id="RHEA:71743"/>
        <dbReference type="ChEBI" id="CHEBI:16810"/>
        <dbReference type="ChEBI" id="CHEBI:17128"/>
    </reaction>
</comment>
<comment type="subcellular location">
    <subcellularLocation>
        <location evidence="1">Mitochondrion inner membrane</location>
        <topology evidence="1">Multi-pass membrane protein</topology>
    </subcellularLocation>
</comment>
<evidence type="ECO:0000256" key="5">
    <source>
        <dbReference type="ARBA" id="ARBA00022737"/>
    </source>
</evidence>
<dbReference type="InterPro" id="IPR002067">
    <property type="entry name" value="MCP"/>
</dbReference>
<evidence type="ECO:0000256" key="3">
    <source>
        <dbReference type="ARBA" id="ARBA00022448"/>
    </source>
</evidence>